<organism evidence="1 2">
    <name type="scientific">Candidatus Desulfobia pelagia</name>
    <dbReference type="NCBI Taxonomy" id="2841692"/>
    <lineage>
        <taxon>Bacteria</taxon>
        <taxon>Pseudomonadati</taxon>
        <taxon>Thermodesulfobacteriota</taxon>
        <taxon>Desulfobulbia</taxon>
        <taxon>Desulfobulbales</taxon>
        <taxon>Desulfobulbaceae</taxon>
        <taxon>Candidatus Desulfobia</taxon>
    </lineage>
</organism>
<dbReference type="EMBL" id="JACNJZ010000154">
    <property type="protein sequence ID" value="MBC8318362.1"/>
    <property type="molecule type" value="Genomic_DNA"/>
</dbReference>
<accession>A0A8J6NEV4</accession>
<dbReference type="AlphaFoldDB" id="A0A8J6NEV4"/>
<reference evidence="1 2" key="1">
    <citation type="submission" date="2020-08" db="EMBL/GenBank/DDBJ databases">
        <title>Bridging the membrane lipid divide: bacteria of the FCB group superphylum have the potential to synthesize archaeal ether lipids.</title>
        <authorList>
            <person name="Villanueva L."/>
            <person name="Von Meijenfeldt F.A.B."/>
            <person name="Westbye A.B."/>
            <person name="Yadav S."/>
            <person name="Hopmans E.C."/>
            <person name="Dutilh B.E."/>
            <person name="Sinninghe Damste J.S."/>
        </authorList>
    </citation>
    <scope>NUCLEOTIDE SEQUENCE [LARGE SCALE GENOMIC DNA]</scope>
    <source>
        <strain evidence="1">NIOZ-UU47</strain>
    </source>
</reference>
<gene>
    <name evidence="1" type="ORF">H8E41_10695</name>
</gene>
<sequence length="83" mass="9227">MMCFSSCLDVLSRANATVVGSDPKLASDISEAIESLSCALQMADKGEDIKEYRKKNNALKYVNECDEIIVDVLTNKILYKSFK</sequence>
<evidence type="ECO:0000313" key="2">
    <source>
        <dbReference type="Proteomes" id="UP000614424"/>
    </source>
</evidence>
<dbReference type="Proteomes" id="UP000614424">
    <property type="component" value="Unassembled WGS sequence"/>
</dbReference>
<comment type="caution">
    <text evidence="1">The sequence shown here is derived from an EMBL/GenBank/DDBJ whole genome shotgun (WGS) entry which is preliminary data.</text>
</comment>
<protein>
    <submittedName>
        <fullName evidence="1">Uncharacterized protein</fullName>
    </submittedName>
</protein>
<proteinExistence type="predicted"/>
<name>A0A8J6NEV4_9BACT</name>
<evidence type="ECO:0000313" key="1">
    <source>
        <dbReference type="EMBL" id="MBC8318362.1"/>
    </source>
</evidence>